<keyword evidence="1" id="KW-0479">Metal-binding</keyword>
<evidence type="ECO:0000256" key="4">
    <source>
        <dbReference type="PROSITE-ProRule" id="PRU00175"/>
    </source>
</evidence>
<evidence type="ECO:0000313" key="6">
    <source>
        <dbReference type="Proteomes" id="UP000887578"/>
    </source>
</evidence>
<dbReference type="GO" id="GO:0008270">
    <property type="term" value="F:zinc ion binding"/>
    <property type="evidence" value="ECO:0007669"/>
    <property type="project" value="UniProtKB-KW"/>
</dbReference>
<dbReference type="PROSITE" id="PS00518">
    <property type="entry name" value="ZF_RING_1"/>
    <property type="match status" value="1"/>
</dbReference>
<accession>A0A914Q6C5</accession>
<name>A0A914Q6C5_9BILA</name>
<evidence type="ECO:0000256" key="1">
    <source>
        <dbReference type="ARBA" id="ARBA00022723"/>
    </source>
</evidence>
<evidence type="ECO:0000256" key="3">
    <source>
        <dbReference type="ARBA" id="ARBA00022833"/>
    </source>
</evidence>
<dbReference type="SUPFAM" id="SSF57850">
    <property type="entry name" value="RING/U-box"/>
    <property type="match status" value="1"/>
</dbReference>
<dbReference type="Gene3D" id="3.30.40.10">
    <property type="entry name" value="Zinc/RING finger domain, C3HC4 (zinc finger)"/>
    <property type="match status" value="1"/>
</dbReference>
<reference evidence="7" key="1">
    <citation type="submission" date="2022-11" db="UniProtKB">
        <authorList>
            <consortium name="WormBaseParasite"/>
        </authorList>
    </citation>
    <scope>IDENTIFICATION</scope>
</reference>
<dbReference type="SMART" id="SM00184">
    <property type="entry name" value="RING"/>
    <property type="match status" value="1"/>
</dbReference>
<dbReference type="InterPro" id="IPR017907">
    <property type="entry name" value="Znf_RING_CS"/>
</dbReference>
<sequence>MSYLQNGVFFNGPRKPLPRSTAAVKIIDKLDGHKLKQLARCCICFENYSFNTRAPICAPCGHSFCAVCIRMLIYGNLVCCCICRKVTFFGPKELGKNIQLLDILEQLGLLDPDEKVAIQYAGSSNFPENVTEAVEDKDLVKFFDFCFKFVKKFYQNKHENLVTNLSMGMLITFFHFLKHIF</sequence>
<evidence type="ECO:0000259" key="5">
    <source>
        <dbReference type="PROSITE" id="PS50089"/>
    </source>
</evidence>
<evidence type="ECO:0000313" key="7">
    <source>
        <dbReference type="WBParaSite" id="PDA_v2.g27009.t1"/>
    </source>
</evidence>
<keyword evidence="2 4" id="KW-0863">Zinc-finger</keyword>
<dbReference type="PANTHER" id="PTHR47156:SF10">
    <property type="entry name" value="E3 UBIQUITIN-PROTEIN LIGASE TRIM-21-RELATED"/>
    <property type="match status" value="1"/>
</dbReference>
<protein>
    <submittedName>
        <fullName evidence="7">RING-type domain-containing protein</fullName>
    </submittedName>
</protein>
<dbReference type="PANTHER" id="PTHR47156">
    <property type="entry name" value="PROTEIN CBG20824"/>
    <property type="match status" value="1"/>
</dbReference>
<dbReference type="InterPro" id="IPR001841">
    <property type="entry name" value="Znf_RING"/>
</dbReference>
<dbReference type="InterPro" id="IPR013083">
    <property type="entry name" value="Znf_RING/FYVE/PHD"/>
</dbReference>
<keyword evidence="3" id="KW-0862">Zinc</keyword>
<dbReference type="AlphaFoldDB" id="A0A914Q6C5"/>
<proteinExistence type="predicted"/>
<dbReference type="WBParaSite" id="PDA_v2.g27009.t1">
    <property type="protein sequence ID" value="PDA_v2.g27009.t1"/>
    <property type="gene ID" value="PDA_v2.g27009"/>
</dbReference>
<feature type="domain" description="RING-type" evidence="5">
    <location>
        <begin position="41"/>
        <end position="84"/>
    </location>
</feature>
<dbReference type="Proteomes" id="UP000887578">
    <property type="component" value="Unplaced"/>
</dbReference>
<keyword evidence="6" id="KW-1185">Reference proteome</keyword>
<dbReference type="InterPro" id="IPR052667">
    <property type="entry name" value="E3_ubiquitin-ligase_RING"/>
</dbReference>
<evidence type="ECO:0000256" key="2">
    <source>
        <dbReference type="ARBA" id="ARBA00022771"/>
    </source>
</evidence>
<organism evidence="6 7">
    <name type="scientific">Panagrolaimus davidi</name>
    <dbReference type="NCBI Taxonomy" id="227884"/>
    <lineage>
        <taxon>Eukaryota</taxon>
        <taxon>Metazoa</taxon>
        <taxon>Ecdysozoa</taxon>
        <taxon>Nematoda</taxon>
        <taxon>Chromadorea</taxon>
        <taxon>Rhabditida</taxon>
        <taxon>Tylenchina</taxon>
        <taxon>Panagrolaimomorpha</taxon>
        <taxon>Panagrolaimoidea</taxon>
        <taxon>Panagrolaimidae</taxon>
        <taxon>Panagrolaimus</taxon>
    </lineage>
</organism>
<dbReference type="PROSITE" id="PS50089">
    <property type="entry name" value="ZF_RING_2"/>
    <property type="match status" value="1"/>
</dbReference>